<feature type="repeat" description="TPR" evidence="3">
    <location>
        <begin position="428"/>
        <end position="461"/>
    </location>
</feature>
<keyword evidence="1" id="KW-0677">Repeat</keyword>
<evidence type="ECO:0000313" key="6">
    <source>
        <dbReference type="EMBL" id="EEC50742.1"/>
    </source>
</evidence>
<dbReference type="PANTHER" id="PTHR45641">
    <property type="entry name" value="TETRATRICOPEPTIDE REPEAT PROTEIN (AFU_ORTHOLOGUE AFUA_6G03870)"/>
    <property type="match status" value="1"/>
</dbReference>
<dbReference type="InterPro" id="IPR011990">
    <property type="entry name" value="TPR-like_helical_dom_sf"/>
</dbReference>
<feature type="compositionally biased region" description="Basic and acidic residues" evidence="4">
    <location>
        <begin position="174"/>
        <end position="183"/>
    </location>
</feature>
<feature type="compositionally biased region" description="Low complexity" evidence="4">
    <location>
        <begin position="68"/>
        <end position="84"/>
    </location>
</feature>
<feature type="repeat" description="TPR" evidence="3">
    <location>
        <begin position="512"/>
        <end position="545"/>
    </location>
</feature>
<dbReference type="OMA" id="GCSYYNK"/>
<dbReference type="InParanoid" id="B7FS67"/>
<sequence length="836" mass="93468">MSSPRTPASLRSSHNVWYPRFRERSTLPHGHGPRPTKATLPASSTLQTTSPSSQKPRTLRSLHRHNSPTMTTSITTTTATTTTLPPHPPVRRVVNSSLRDGKPPRVSPTSPAWMSDSTGGAPRPPLVATLNNKGVEFLQRQQYEQAHQSFSKALLLLQQQQSPPLAPTRHKKPKATEERHSSPELELGLSLQCSLEPLVLPDTSSSPRRVQTTATAIKHRAEYDEGMGVFQAPLQLGQSSYSDDTNSNEHPRGTRNEPATILFNLARVYHQQDHLDQALGCYRRALVSLHDDSHHNDIYLTLAILFGIGHIQYMRGDHADSLQTYRTSLRLARTLGKESVPVAACLNCIGVLHYVMHDGDVPTALESLQTSIRIRTSQLGKLHADVGTTWNNLGRVYFQQGRYGPAMKAYRQSLAIRRSAHGDSVDVAATLFNIGQCYHQEGHKDKALRHYQEFLKLATHYFGKAHRDICIVTTCIGQVLHEQKEFNKALKAFRQALRVGRAALGTVHAEIAITLNKLGNLHYETGDLDGALKAYHQGLRVELAVLEPGNPNVCVTYTNIAEIHKQRGEFAQALTHYDKVLRLQRRHSCDPLEIANTLSSIGYVRHQKGDYQRAMDVNQECLRIRREIKGDVDEEVASTLTHIALVLLKLESHDMALQVLSEAYRIRSLLSNGRSSGANTEAKPTRDIAFTLYNIALIHHQQGSHEQALQFYLETARVEKAALGEAHRDLSITAYNIAQVYYQRGDMDLAVDYFTEALRIERLCFGPDHVTCARTLNEIGNIELQRGNLDAMLGCYTQALRIYRHHHGAVGDEHLVIYGRSLWRFEVVQPAAAGMA</sequence>
<accession>B7FS67</accession>
<dbReference type="Pfam" id="PF17874">
    <property type="entry name" value="TPR_MalT"/>
    <property type="match status" value="1"/>
</dbReference>
<dbReference type="SMART" id="SM00028">
    <property type="entry name" value="TPR"/>
    <property type="match status" value="14"/>
</dbReference>
<dbReference type="SUPFAM" id="SSF48452">
    <property type="entry name" value="TPR-like"/>
    <property type="match status" value="3"/>
</dbReference>
<evidence type="ECO:0000256" key="3">
    <source>
        <dbReference type="PROSITE-ProRule" id="PRU00339"/>
    </source>
</evidence>
<dbReference type="PANTHER" id="PTHR45641:SF19">
    <property type="entry name" value="NEPHROCYSTIN-3"/>
    <property type="match status" value="1"/>
</dbReference>
<evidence type="ECO:0000313" key="7">
    <source>
        <dbReference type="Proteomes" id="UP000000759"/>
    </source>
</evidence>
<dbReference type="eggNOG" id="KOG1840">
    <property type="taxonomic scope" value="Eukaryota"/>
</dbReference>
<evidence type="ECO:0000256" key="4">
    <source>
        <dbReference type="SAM" id="MobiDB-lite"/>
    </source>
</evidence>
<evidence type="ECO:0000259" key="5">
    <source>
        <dbReference type="Pfam" id="PF17874"/>
    </source>
</evidence>
<dbReference type="HOGENOM" id="CLU_014380_0_0_1"/>
<evidence type="ECO:0000256" key="1">
    <source>
        <dbReference type="ARBA" id="ARBA00022737"/>
    </source>
</evidence>
<dbReference type="GeneID" id="7197433"/>
<proteinExistence type="predicted"/>
<dbReference type="Proteomes" id="UP000000759">
    <property type="component" value="Chromosome 2"/>
</dbReference>
<organism evidence="6 7">
    <name type="scientific">Phaeodactylum tricornutum (strain CCAP 1055/1)</name>
    <dbReference type="NCBI Taxonomy" id="556484"/>
    <lineage>
        <taxon>Eukaryota</taxon>
        <taxon>Sar</taxon>
        <taxon>Stramenopiles</taxon>
        <taxon>Ochrophyta</taxon>
        <taxon>Bacillariophyta</taxon>
        <taxon>Bacillariophyceae</taxon>
        <taxon>Bacillariophycidae</taxon>
        <taxon>Naviculales</taxon>
        <taxon>Phaeodactylaceae</taxon>
        <taxon>Phaeodactylum</taxon>
    </lineage>
</organism>
<feature type="repeat" description="TPR" evidence="3">
    <location>
        <begin position="731"/>
        <end position="764"/>
    </location>
</feature>
<feature type="repeat" description="TPR" evidence="3">
    <location>
        <begin position="127"/>
        <end position="160"/>
    </location>
</feature>
<feature type="compositionally biased region" description="Polar residues" evidence="4">
    <location>
        <begin position="107"/>
        <end position="118"/>
    </location>
</feature>
<dbReference type="RefSeq" id="XP_002177928.1">
    <property type="nucleotide sequence ID" value="XM_002177892.1"/>
</dbReference>
<keyword evidence="2 3" id="KW-0802">TPR repeat</keyword>
<dbReference type="AlphaFoldDB" id="B7FS67"/>
<feature type="compositionally biased region" description="Polar residues" evidence="4">
    <location>
        <begin position="1"/>
        <end position="15"/>
    </location>
</feature>
<dbReference type="Pfam" id="PF13424">
    <property type="entry name" value="TPR_12"/>
    <property type="match status" value="2"/>
</dbReference>
<feature type="region of interest" description="Disordered" evidence="4">
    <location>
        <begin position="237"/>
        <end position="256"/>
    </location>
</feature>
<dbReference type="InterPro" id="IPR041617">
    <property type="entry name" value="TPR_MalT"/>
</dbReference>
<dbReference type="Pfam" id="PF13176">
    <property type="entry name" value="TPR_7"/>
    <property type="match status" value="1"/>
</dbReference>
<keyword evidence="7" id="KW-1185">Reference proteome</keyword>
<feature type="region of interest" description="Disordered" evidence="4">
    <location>
        <begin position="162"/>
        <end position="185"/>
    </location>
</feature>
<feature type="region of interest" description="Disordered" evidence="4">
    <location>
        <begin position="1"/>
        <end position="121"/>
    </location>
</feature>
<feature type="repeat" description="TPR" evidence="3">
    <location>
        <begin position="387"/>
        <end position="420"/>
    </location>
</feature>
<dbReference type="PaxDb" id="2850-Phatr43422"/>
<dbReference type="OrthoDB" id="197174at2759"/>
<evidence type="ECO:0000256" key="2">
    <source>
        <dbReference type="ARBA" id="ARBA00022803"/>
    </source>
</evidence>
<dbReference type="EMBL" id="CM000606">
    <property type="protein sequence ID" value="EEC50742.1"/>
    <property type="molecule type" value="Genomic_DNA"/>
</dbReference>
<dbReference type="eggNOG" id="KOG4626">
    <property type="taxonomic scope" value="Eukaryota"/>
</dbReference>
<reference evidence="6 7" key="1">
    <citation type="journal article" date="2008" name="Nature">
        <title>The Phaeodactylum genome reveals the evolutionary history of diatom genomes.</title>
        <authorList>
            <person name="Bowler C."/>
            <person name="Allen A.E."/>
            <person name="Badger J.H."/>
            <person name="Grimwood J."/>
            <person name="Jabbari K."/>
            <person name="Kuo A."/>
            <person name="Maheswari U."/>
            <person name="Martens C."/>
            <person name="Maumus F."/>
            <person name="Otillar R.P."/>
            <person name="Rayko E."/>
            <person name="Salamov A."/>
            <person name="Vandepoele K."/>
            <person name="Beszteri B."/>
            <person name="Gruber A."/>
            <person name="Heijde M."/>
            <person name="Katinka M."/>
            <person name="Mock T."/>
            <person name="Valentin K."/>
            <person name="Verret F."/>
            <person name="Berges J.A."/>
            <person name="Brownlee C."/>
            <person name="Cadoret J.P."/>
            <person name="Chiovitti A."/>
            <person name="Choi C.J."/>
            <person name="Coesel S."/>
            <person name="De Martino A."/>
            <person name="Detter J.C."/>
            <person name="Durkin C."/>
            <person name="Falciatore A."/>
            <person name="Fournet J."/>
            <person name="Haruta M."/>
            <person name="Huysman M.J."/>
            <person name="Jenkins B.D."/>
            <person name="Jiroutova K."/>
            <person name="Jorgensen R.E."/>
            <person name="Joubert Y."/>
            <person name="Kaplan A."/>
            <person name="Kroger N."/>
            <person name="Kroth P.G."/>
            <person name="La Roche J."/>
            <person name="Lindquist E."/>
            <person name="Lommer M."/>
            <person name="Martin-Jezequel V."/>
            <person name="Lopez P.J."/>
            <person name="Lucas S."/>
            <person name="Mangogna M."/>
            <person name="McGinnis K."/>
            <person name="Medlin L.K."/>
            <person name="Montsant A."/>
            <person name="Oudot-Le Secq M.P."/>
            <person name="Napoli C."/>
            <person name="Obornik M."/>
            <person name="Parker M.S."/>
            <person name="Petit J.L."/>
            <person name="Porcel B.M."/>
            <person name="Poulsen N."/>
            <person name="Robison M."/>
            <person name="Rychlewski L."/>
            <person name="Rynearson T.A."/>
            <person name="Schmutz J."/>
            <person name="Shapiro H."/>
            <person name="Siaut M."/>
            <person name="Stanley M."/>
            <person name="Sussman M.R."/>
            <person name="Taylor A.R."/>
            <person name="Vardi A."/>
            <person name="von Dassow P."/>
            <person name="Vyverman W."/>
            <person name="Willis A."/>
            <person name="Wyrwicz L.S."/>
            <person name="Rokhsar D.S."/>
            <person name="Weissenbach J."/>
            <person name="Armbrust E.V."/>
            <person name="Green B.R."/>
            <person name="Van de Peer Y."/>
            <person name="Grigoriev I.V."/>
        </authorList>
    </citation>
    <scope>NUCLEOTIDE SEQUENCE [LARGE SCALE GENOMIC DNA]</scope>
    <source>
        <strain evidence="6 7">CCAP 1055/1</strain>
    </source>
</reference>
<name>B7FS67_PHATC</name>
<feature type="compositionally biased region" description="Basic residues" evidence="4">
    <location>
        <begin position="57"/>
        <end position="66"/>
    </location>
</feature>
<dbReference type="Gene3D" id="1.25.40.10">
    <property type="entry name" value="Tetratricopeptide repeat domain"/>
    <property type="match status" value="5"/>
</dbReference>
<feature type="compositionally biased region" description="Low complexity" evidence="4">
    <location>
        <begin position="38"/>
        <end position="54"/>
    </location>
</feature>
<dbReference type="PROSITE" id="PS50005">
    <property type="entry name" value="TPR"/>
    <property type="match status" value="7"/>
</dbReference>
<gene>
    <name evidence="6" type="ORF">PHATRDRAFT_43422</name>
</gene>
<protein>
    <recommendedName>
        <fullName evidence="5">MalT-like TPR region domain-containing protein</fullName>
    </recommendedName>
</protein>
<feature type="repeat" description="TPR" evidence="3">
    <location>
        <begin position="259"/>
        <end position="292"/>
    </location>
</feature>
<feature type="repeat" description="TPR" evidence="3">
    <location>
        <begin position="554"/>
        <end position="587"/>
    </location>
</feature>
<feature type="domain" description="MalT-like TPR region" evidence="5">
    <location>
        <begin position="429"/>
        <end position="662"/>
    </location>
</feature>
<dbReference type="Pfam" id="PF13374">
    <property type="entry name" value="TPR_10"/>
    <property type="match status" value="1"/>
</dbReference>
<dbReference type="STRING" id="556484.B7FS67"/>
<dbReference type="KEGG" id="pti:PHATRDRAFT_43422"/>
<dbReference type="InterPro" id="IPR019734">
    <property type="entry name" value="TPR_rpt"/>
</dbReference>
<reference evidence="7" key="2">
    <citation type="submission" date="2008-08" db="EMBL/GenBank/DDBJ databases">
        <authorList>
            <consortium name="Diatom Consortium"/>
            <person name="Grigoriev I."/>
            <person name="Grimwood J."/>
            <person name="Kuo A."/>
            <person name="Otillar R.P."/>
            <person name="Salamov A."/>
            <person name="Detter J.C."/>
            <person name="Lindquist E."/>
            <person name="Shapiro H."/>
            <person name="Lucas S."/>
            <person name="Glavina del Rio T."/>
            <person name="Pitluck S."/>
            <person name="Rokhsar D."/>
            <person name="Bowler C."/>
        </authorList>
    </citation>
    <scope>GENOME REANNOTATION</scope>
    <source>
        <strain evidence="7">CCAP 1055/1</strain>
    </source>
</reference>